<evidence type="ECO:0000256" key="5">
    <source>
        <dbReference type="ARBA" id="ARBA00013958"/>
    </source>
</evidence>
<feature type="binding site" evidence="15">
    <location>
        <position position="175"/>
    </location>
    <ligand>
        <name>substrate</name>
    </ligand>
</feature>
<evidence type="ECO:0000256" key="4">
    <source>
        <dbReference type="ARBA" id="ARBA00013035"/>
    </source>
</evidence>
<dbReference type="SMART" id="SM00228">
    <property type="entry name" value="PDZ"/>
    <property type="match status" value="2"/>
</dbReference>
<comment type="catalytic activity">
    <reaction evidence="1">
        <text>Acts on substrates that are at least partially unfolded. The cleavage site P1 residue is normally between a pair of hydrophobic residues, such as Val-|-Val.</text>
        <dbReference type="EC" id="3.4.21.107"/>
    </reaction>
</comment>
<dbReference type="RefSeq" id="WP_282586839.1">
    <property type="nucleotide sequence ID" value="NZ_JAMOIM010000015.1"/>
</dbReference>
<reference evidence="18" key="1">
    <citation type="submission" date="2022-05" db="EMBL/GenBank/DDBJ databases">
        <authorList>
            <person name="Pankratov T."/>
        </authorList>
    </citation>
    <scope>NUCLEOTIDE SEQUENCE</scope>
    <source>
        <strain evidence="18">BP6-180914</strain>
    </source>
</reference>
<dbReference type="PRINTS" id="PR00834">
    <property type="entry name" value="PROTEASES2C"/>
</dbReference>
<keyword evidence="12" id="KW-0346">Stress response</keyword>
<dbReference type="Gene3D" id="2.30.42.10">
    <property type="match status" value="2"/>
</dbReference>
<evidence type="ECO:0000256" key="12">
    <source>
        <dbReference type="ARBA" id="ARBA00023016"/>
    </source>
</evidence>
<dbReference type="GO" id="GO:0042597">
    <property type="term" value="C:periplasmic space"/>
    <property type="evidence" value="ECO:0007669"/>
    <property type="project" value="UniProtKB-SubCell"/>
</dbReference>
<dbReference type="Proteomes" id="UP001165667">
    <property type="component" value="Unassembled WGS sequence"/>
</dbReference>
<evidence type="ECO:0000256" key="8">
    <source>
        <dbReference type="ARBA" id="ARBA00022737"/>
    </source>
</evidence>
<proteinExistence type="inferred from homology"/>
<evidence type="ECO:0000259" key="17">
    <source>
        <dbReference type="PROSITE" id="PS50106"/>
    </source>
</evidence>
<dbReference type="Pfam" id="PF13365">
    <property type="entry name" value="Trypsin_2"/>
    <property type="match status" value="1"/>
</dbReference>
<dbReference type="InterPro" id="IPR001940">
    <property type="entry name" value="Peptidase_S1C"/>
</dbReference>
<evidence type="ECO:0000256" key="16">
    <source>
        <dbReference type="SAM" id="MobiDB-lite"/>
    </source>
</evidence>
<dbReference type="Gene3D" id="2.40.10.120">
    <property type="match status" value="1"/>
</dbReference>
<feature type="binding site" evidence="15">
    <location>
        <begin position="247"/>
        <end position="249"/>
    </location>
    <ligand>
        <name>substrate</name>
    </ligand>
</feature>
<dbReference type="GO" id="GO:0004252">
    <property type="term" value="F:serine-type endopeptidase activity"/>
    <property type="evidence" value="ECO:0007669"/>
    <property type="project" value="InterPro"/>
</dbReference>
<comment type="similarity">
    <text evidence="3">Belongs to the peptidase S1C family.</text>
</comment>
<keyword evidence="19" id="KW-1185">Reference proteome</keyword>
<evidence type="ECO:0000256" key="7">
    <source>
        <dbReference type="ARBA" id="ARBA00022729"/>
    </source>
</evidence>
<dbReference type="CDD" id="cd10839">
    <property type="entry name" value="cpPDZ1_DegP-like"/>
    <property type="match status" value="1"/>
</dbReference>
<feature type="domain" description="PDZ" evidence="17">
    <location>
        <begin position="293"/>
        <end position="384"/>
    </location>
</feature>
<dbReference type="PROSITE" id="PS50106">
    <property type="entry name" value="PDZ"/>
    <property type="match status" value="2"/>
</dbReference>
<evidence type="ECO:0000313" key="18">
    <source>
        <dbReference type="EMBL" id="MCW6510465.1"/>
    </source>
</evidence>
<accession>A0AA41Z545</accession>
<organism evidence="18 19">
    <name type="scientific">Lichenifustis flavocetrariae</name>
    <dbReference type="NCBI Taxonomy" id="2949735"/>
    <lineage>
        <taxon>Bacteria</taxon>
        <taxon>Pseudomonadati</taxon>
        <taxon>Pseudomonadota</taxon>
        <taxon>Alphaproteobacteria</taxon>
        <taxon>Hyphomicrobiales</taxon>
        <taxon>Lichenihabitantaceae</taxon>
        <taxon>Lichenifustis</taxon>
    </lineage>
</organism>
<dbReference type="PANTHER" id="PTHR22939">
    <property type="entry name" value="SERINE PROTEASE FAMILY S1C HTRA-RELATED"/>
    <property type="match status" value="1"/>
</dbReference>
<sequence length="516" mass="53507">MTPESVSHPPQARHRKQIFRMRVRAVAALVGLGVSLASPLAAVTPAAAKGTESLADLADSVVDAVVNISAAQVVGDNGAKPSLKTMPQLPPGTPFQDFFEEFFKRQLQGKKEPGAPDAPPKSRRSASLGSGFIIDPSGIVITNNHVIEGANEITVILTDGRKLKAELLGTDAKVDVAVLKVSSDKPLKSVKFGDSEKMRVGDAVMAVGNPFGLGGTVTAGIVSARNRNIDSGPYDDYIQTDAAINKGNSGGPLFNMAGEVIGINTAILSPSGGSIGIGFATPSETVIPIIDQLREFHEARRGWLGVRIQPVDETIADSLSLGTPHGALIAGVDDNGPAKPAGLLAGDVIVTFDGKEVKTSRDLPRLVAATAVGKEVSVSVIRDGKPQNVTVKLGRLEDGEKQASAETKTPADAVPPAPSSAFGMQLSLLTDDVRKKFAIKDSVQGVAVASVDAGSPAGGKAINAGDVVVEVNQQKVTTPKDIADRVQSLKEAGRHSVLLLVANPQGEVRFVAIGLD</sequence>
<dbReference type="InterPro" id="IPR001478">
    <property type="entry name" value="PDZ"/>
</dbReference>
<feature type="domain" description="PDZ" evidence="17">
    <location>
        <begin position="390"/>
        <end position="504"/>
    </location>
</feature>
<dbReference type="InterPro" id="IPR011782">
    <property type="entry name" value="Pept_S1C_Do"/>
</dbReference>
<evidence type="ECO:0000256" key="3">
    <source>
        <dbReference type="ARBA" id="ARBA00010541"/>
    </source>
</evidence>
<protein>
    <recommendedName>
        <fullName evidence="5">Probable periplasmic serine endoprotease DegP-like</fullName>
        <ecNumber evidence="4">3.4.21.107</ecNumber>
    </recommendedName>
    <alternativeName>
        <fullName evidence="13">Protease Do</fullName>
    </alternativeName>
</protein>
<feature type="binding site" evidence="15">
    <location>
        <position position="145"/>
    </location>
    <ligand>
        <name>substrate</name>
    </ligand>
</feature>
<keyword evidence="8" id="KW-0677">Repeat</keyword>
<dbReference type="InterPro" id="IPR036034">
    <property type="entry name" value="PDZ_sf"/>
</dbReference>
<keyword evidence="9" id="KW-0574">Periplasm</keyword>
<comment type="caution">
    <text evidence="18">The sequence shown here is derived from an EMBL/GenBank/DDBJ whole genome shotgun (WGS) entry which is preliminary data.</text>
</comment>
<evidence type="ECO:0000256" key="15">
    <source>
        <dbReference type="PIRSR" id="PIRSR611782-2"/>
    </source>
</evidence>
<keyword evidence="6" id="KW-0645">Protease</keyword>
<dbReference type="Pfam" id="PF00595">
    <property type="entry name" value="PDZ"/>
    <property type="match status" value="1"/>
</dbReference>
<dbReference type="InterPro" id="IPR009003">
    <property type="entry name" value="Peptidase_S1_PA"/>
</dbReference>
<feature type="active site" description="Charge relay system" evidence="14">
    <location>
        <position position="249"/>
    </location>
</feature>
<evidence type="ECO:0000256" key="2">
    <source>
        <dbReference type="ARBA" id="ARBA00004418"/>
    </source>
</evidence>
<dbReference type="SUPFAM" id="SSF50494">
    <property type="entry name" value="Trypsin-like serine proteases"/>
    <property type="match status" value="1"/>
</dbReference>
<feature type="active site" description="Charge relay system" evidence="14">
    <location>
        <position position="145"/>
    </location>
</feature>
<evidence type="ECO:0000256" key="1">
    <source>
        <dbReference type="ARBA" id="ARBA00001772"/>
    </source>
</evidence>
<evidence type="ECO:0000256" key="10">
    <source>
        <dbReference type="ARBA" id="ARBA00022801"/>
    </source>
</evidence>
<gene>
    <name evidence="18" type="ORF">M8523_20825</name>
</gene>
<dbReference type="GO" id="GO:0006508">
    <property type="term" value="P:proteolysis"/>
    <property type="evidence" value="ECO:0007669"/>
    <property type="project" value="UniProtKB-KW"/>
</dbReference>
<evidence type="ECO:0000256" key="6">
    <source>
        <dbReference type="ARBA" id="ARBA00022670"/>
    </source>
</evidence>
<dbReference type="AlphaFoldDB" id="A0AA41Z545"/>
<feature type="active site" description="Charge relay system" evidence="14">
    <location>
        <position position="175"/>
    </location>
</feature>
<evidence type="ECO:0000256" key="11">
    <source>
        <dbReference type="ARBA" id="ARBA00022825"/>
    </source>
</evidence>
<evidence type="ECO:0000256" key="9">
    <source>
        <dbReference type="ARBA" id="ARBA00022764"/>
    </source>
</evidence>
<dbReference type="NCBIfam" id="TIGR02037">
    <property type="entry name" value="degP_htrA_DO"/>
    <property type="match status" value="1"/>
</dbReference>
<dbReference type="Pfam" id="PF13180">
    <property type="entry name" value="PDZ_2"/>
    <property type="match status" value="1"/>
</dbReference>
<dbReference type="FunFam" id="2.40.10.120:FF:000007">
    <property type="entry name" value="Periplasmic serine endoprotease DegP-like"/>
    <property type="match status" value="1"/>
</dbReference>
<dbReference type="PANTHER" id="PTHR22939:SF130">
    <property type="entry name" value="PERIPLASMIC SERINE ENDOPROTEASE DEGP-LIKE-RELATED"/>
    <property type="match status" value="1"/>
</dbReference>
<keyword evidence="7" id="KW-0732">Signal</keyword>
<evidence type="ECO:0000256" key="14">
    <source>
        <dbReference type="PIRSR" id="PIRSR611782-1"/>
    </source>
</evidence>
<dbReference type="EMBL" id="JAMOIM010000015">
    <property type="protein sequence ID" value="MCW6510465.1"/>
    <property type="molecule type" value="Genomic_DNA"/>
</dbReference>
<dbReference type="SUPFAM" id="SSF50156">
    <property type="entry name" value="PDZ domain-like"/>
    <property type="match status" value="2"/>
</dbReference>
<name>A0AA41Z545_9HYPH</name>
<keyword evidence="10" id="KW-0378">Hydrolase</keyword>
<evidence type="ECO:0000256" key="13">
    <source>
        <dbReference type="ARBA" id="ARBA00032850"/>
    </source>
</evidence>
<keyword evidence="11" id="KW-0720">Serine protease</keyword>
<evidence type="ECO:0000313" key="19">
    <source>
        <dbReference type="Proteomes" id="UP001165667"/>
    </source>
</evidence>
<dbReference type="EC" id="3.4.21.107" evidence="4"/>
<comment type="subcellular location">
    <subcellularLocation>
        <location evidence="2">Periplasm</location>
    </subcellularLocation>
</comment>
<feature type="region of interest" description="Disordered" evidence="16">
    <location>
        <begin position="396"/>
        <end position="417"/>
    </location>
</feature>